<dbReference type="SUPFAM" id="SSF52540">
    <property type="entry name" value="P-loop containing nucleoside triphosphate hydrolases"/>
    <property type="match status" value="1"/>
</dbReference>
<dbReference type="AlphaFoldDB" id="A0A8H3PE20"/>
<evidence type="ECO:0000313" key="5">
    <source>
        <dbReference type="EMBL" id="CAF9938867.1"/>
    </source>
</evidence>
<dbReference type="InterPro" id="IPR056073">
    <property type="entry name" value="DUF7656"/>
</dbReference>
<dbReference type="Pfam" id="PF24674">
    <property type="entry name" value="MACPF_SNTX"/>
    <property type="match status" value="1"/>
</dbReference>
<evidence type="ECO:0000256" key="1">
    <source>
        <dbReference type="SAM" id="Coils"/>
    </source>
</evidence>
<dbReference type="InterPro" id="IPR056072">
    <property type="entry name" value="SNTX_MACPF/CDC-like_dom"/>
</dbReference>
<feature type="compositionally biased region" description="Basic and acidic residues" evidence="2">
    <location>
        <begin position="181"/>
        <end position="212"/>
    </location>
</feature>
<feature type="domain" description="SNTX MACPF/CDC-like" evidence="3">
    <location>
        <begin position="12"/>
        <end position="164"/>
    </location>
</feature>
<reference evidence="5" key="1">
    <citation type="submission" date="2021-03" db="EMBL/GenBank/DDBJ databases">
        <authorList>
            <person name="Tagirdzhanova G."/>
        </authorList>
    </citation>
    <scope>NUCLEOTIDE SEQUENCE</scope>
</reference>
<keyword evidence="6" id="KW-1185">Reference proteome</keyword>
<evidence type="ECO:0000256" key="2">
    <source>
        <dbReference type="SAM" id="MobiDB-lite"/>
    </source>
</evidence>
<organism evidence="5 6">
    <name type="scientific">Heterodermia speciosa</name>
    <dbReference type="NCBI Taxonomy" id="116794"/>
    <lineage>
        <taxon>Eukaryota</taxon>
        <taxon>Fungi</taxon>
        <taxon>Dikarya</taxon>
        <taxon>Ascomycota</taxon>
        <taxon>Pezizomycotina</taxon>
        <taxon>Lecanoromycetes</taxon>
        <taxon>OSLEUM clade</taxon>
        <taxon>Lecanoromycetidae</taxon>
        <taxon>Caliciales</taxon>
        <taxon>Physciaceae</taxon>
        <taxon>Heterodermia</taxon>
    </lineage>
</organism>
<dbReference type="EMBL" id="CAJPDS010000121">
    <property type="protein sequence ID" value="CAF9938867.1"/>
    <property type="molecule type" value="Genomic_DNA"/>
</dbReference>
<dbReference type="PANTHER" id="PTHR32046">
    <property type="entry name" value="G DOMAIN-CONTAINING PROTEIN"/>
    <property type="match status" value="1"/>
</dbReference>
<dbReference type="Proteomes" id="UP000664521">
    <property type="component" value="Unassembled WGS sequence"/>
</dbReference>
<comment type="caution">
    <text evidence="5">The sequence shown here is derived from an EMBL/GenBank/DDBJ whole genome shotgun (WGS) entry which is preliminary data.</text>
</comment>
<evidence type="ECO:0008006" key="7">
    <source>
        <dbReference type="Google" id="ProtNLM"/>
    </source>
</evidence>
<name>A0A8H3PE20_9LECA</name>
<protein>
    <recommendedName>
        <fullName evidence="7">G domain-containing protein</fullName>
    </recommendedName>
</protein>
<evidence type="ECO:0000313" key="6">
    <source>
        <dbReference type="Proteomes" id="UP000664521"/>
    </source>
</evidence>
<feature type="domain" description="DUF7656" evidence="4">
    <location>
        <begin position="469"/>
        <end position="569"/>
    </location>
</feature>
<feature type="region of interest" description="Disordered" evidence="2">
    <location>
        <begin position="165"/>
        <end position="231"/>
    </location>
</feature>
<dbReference type="OrthoDB" id="8954335at2759"/>
<dbReference type="Gene3D" id="3.40.50.300">
    <property type="entry name" value="P-loop containing nucleotide triphosphate hydrolases"/>
    <property type="match status" value="1"/>
</dbReference>
<feature type="coiled-coil region" evidence="1">
    <location>
        <begin position="1179"/>
        <end position="1206"/>
    </location>
</feature>
<sequence length="1275" mass="144458">MHKSFHLSDNRRLALGQSGALGSLYDIRSDNVLPGSVLKSTHPPADCIRVLQTPKLTYNHTMKDTLEEKLQNLDISAELSASILGGFLDCSLSANYILKKKSDARSQYASVSCNMQTCTEVLQLESVGAQFLSLASLQNPHATHVICGVEWGAQTVIEAKTTTTVRTGNHHIAEKPPPQAAKKDPTAMESAKKSGKNEGKERTDTDKKKSEDDTAEQGTSGDEEKEPSRDLDACPVEHQQKNDMLSLKVKNDGALGQVLRQISRVDVGANLQSDDNDQLQKTEVEFKIITDIADFSSGSLPTDQAGVLKFLQSIPSNLEKVNNGKGIPLMFHLVPIHEVARLFNISRSADVVLNKLNHGHMEDVIRTLDELIQNTQECTEYEAFVRAHLFCIPKAHHIAALQHFRAAKSLRRDFQEKIREALKSIRFEEGDVGQLQEILAEYEEDRPDEGDHLTIVGKYKEKSRFADETKEKGAEYLGLGDERLQNTIVSATYEDVYVFYFSEEMRQTPTWIENWRKLFDLLHNMAPQECVIIVDCDVGPTKAKKELAKPFIEQWRDGKCIVPDVVEDLKALAKECLIKCDDGTKADRTRTKNLPSSKRLVRLRCPGINCFGKTRKRKWICPRCRTHVYYGFADDDFYCKCSRYPFSSATFKCSNDVHGREWTRPNTAKLWDHLRSLEVSREYNILLLGATGVGKSTFINAFRNYLEFDSLDDAISDPEPTRYAVPSYLDIEEEMKADGHLEGLDWRSDPSQFTVTVGDQCDSEQFSKTGQSSTRLSKIYSFAIDDLVIRLIDTPGIGDTEGRARDKTNIRNILATLESIDRLSGILFLLTPNQPRDTDAFSYYMSELIRHLHIDASKNILFGFTNSAPEDFRLGSTKAPLDAVLARLKLEGIRNDDTQFFFDSGAYNFIAKTKKYRTKHFNHRQRYEVMWHKSTEAVYRLIDRVEDLPVHEVRKTLCLNRTRDFLEALPKPLTEFATSMKASQDGVKDFQTKLANLDVEDKDLAQKLSKLKIPITYTEREDLPHSRVVCGHKDCDGWTACHDNCDIVAPDGVKDVASIGMCWAFRKYLVTHHNQCDRCNHASSEHMMLSYRMVKKKRPLNDEEIHNCQTERSAKDDARESLRQDQELATRLLIRLRAEEQQISVAQVLVGTYLGAFALATYEDMLIKYLDSQITRAERNVAFDKADELKEQRAQYNARMVELQDSIKKGQSVSLTEKDVDDAMDGLKKMDIFGKFLSKSLEAKRAALAERDIVAIPCRNGAKSNGLINKLWSQL</sequence>
<evidence type="ECO:0000259" key="3">
    <source>
        <dbReference type="Pfam" id="PF24674"/>
    </source>
</evidence>
<keyword evidence="1" id="KW-0175">Coiled coil</keyword>
<dbReference type="Pfam" id="PF24676">
    <property type="entry name" value="DUF7656"/>
    <property type="match status" value="1"/>
</dbReference>
<dbReference type="InterPro" id="IPR027417">
    <property type="entry name" value="P-loop_NTPase"/>
</dbReference>
<evidence type="ECO:0000259" key="4">
    <source>
        <dbReference type="Pfam" id="PF24676"/>
    </source>
</evidence>
<proteinExistence type="predicted"/>
<gene>
    <name evidence="5" type="ORF">HETSPECPRED_001402</name>
</gene>
<accession>A0A8H3PE20</accession>
<dbReference type="PANTHER" id="PTHR32046:SF11">
    <property type="entry name" value="IMMUNE-ASSOCIATED NUCLEOTIDE-BINDING PROTEIN 10-LIKE"/>
    <property type="match status" value="1"/>
</dbReference>